<accession>A0A8E2WIH6</accession>
<reference evidence="2 3" key="1">
    <citation type="submission" date="2018-05" db="EMBL/GenBank/DDBJ databases">
        <title>Genomic Encyclopedia of Type Strains, Phase IV (KMG-IV): sequencing the most valuable type-strain genomes for metagenomic binning, comparative biology and taxonomic classification.</title>
        <authorList>
            <person name="Goeker M."/>
        </authorList>
    </citation>
    <scope>NUCLEOTIDE SEQUENCE [LARGE SCALE GENOMIC DNA]</scope>
    <source>
        <strain evidence="2 3">DSM 2626</strain>
    </source>
</reference>
<gene>
    <name evidence="2" type="ORF">C8D77_101243</name>
</gene>
<feature type="coiled-coil region" evidence="1">
    <location>
        <begin position="9"/>
        <end position="36"/>
    </location>
</feature>
<dbReference type="InterPro" id="IPR036388">
    <property type="entry name" value="WH-like_DNA-bd_sf"/>
</dbReference>
<dbReference type="EMBL" id="QGGH01000001">
    <property type="protein sequence ID" value="PWJ93564.1"/>
    <property type="molecule type" value="Genomic_DNA"/>
</dbReference>
<dbReference type="AlphaFoldDB" id="A0A8E2WIH6"/>
<name>A0A8E2WIH6_RHILI</name>
<organism evidence="2 3">
    <name type="scientific">Rhizobium loti</name>
    <name type="common">Mesorhizobium loti</name>
    <dbReference type="NCBI Taxonomy" id="381"/>
    <lineage>
        <taxon>Bacteria</taxon>
        <taxon>Pseudomonadati</taxon>
        <taxon>Pseudomonadota</taxon>
        <taxon>Alphaproteobacteria</taxon>
        <taxon>Hyphomicrobiales</taxon>
        <taxon>Phyllobacteriaceae</taxon>
        <taxon>Mesorhizobium</taxon>
    </lineage>
</organism>
<comment type="caution">
    <text evidence="2">The sequence shown here is derived from an EMBL/GenBank/DDBJ whole genome shotgun (WGS) entry which is preliminary data.</text>
</comment>
<evidence type="ECO:0000313" key="2">
    <source>
        <dbReference type="EMBL" id="PWJ93564.1"/>
    </source>
</evidence>
<keyword evidence="1" id="KW-0175">Coiled coil</keyword>
<dbReference type="Proteomes" id="UP000245631">
    <property type="component" value="Unassembled WGS sequence"/>
</dbReference>
<dbReference type="GeneID" id="61049598"/>
<proteinExistence type="predicted"/>
<dbReference type="RefSeq" id="WP_109658779.1">
    <property type="nucleotide sequence ID" value="NZ_QGGH01000001.1"/>
</dbReference>
<evidence type="ECO:0000256" key="1">
    <source>
        <dbReference type="SAM" id="Coils"/>
    </source>
</evidence>
<dbReference type="Gene3D" id="1.10.10.10">
    <property type="entry name" value="Winged helix-like DNA-binding domain superfamily/Winged helix DNA-binding domain"/>
    <property type="match status" value="1"/>
</dbReference>
<sequence>MSRHEVFGNHGLRDRIEILEEENRQLKATIAKLSGLDIAQTARLAFDLTEAESLIFALLVHCGVGTYGQIQAAIYTFDQLDTISDIGESIRSHIKRIRKKLRPHGLNFTTVYAFGFEMDEACRAKARALLNARAA</sequence>
<evidence type="ECO:0000313" key="3">
    <source>
        <dbReference type="Proteomes" id="UP000245631"/>
    </source>
</evidence>
<protein>
    <submittedName>
        <fullName evidence="2">Uncharacterized protein</fullName>
    </submittedName>
</protein>